<organism evidence="4 5">
    <name type="scientific">Xylaria multiplex</name>
    <dbReference type="NCBI Taxonomy" id="323545"/>
    <lineage>
        <taxon>Eukaryota</taxon>
        <taxon>Fungi</taxon>
        <taxon>Dikarya</taxon>
        <taxon>Ascomycota</taxon>
        <taxon>Pezizomycotina</taxon>
        <taxon>Sordariomycetes</taxon>
        <taxon>Xylariomycetidae</taxon>
        <taxon>Xylariales</taxon>
        <taxon>Xylariaceae</taxon>
        <taxon>Xylaria</taxon>
    </lineage>
</organism>
<dbReference type="GO" id="GO:0006888">
    <property type="term" value="P:endoplasmic reticulum to Golgi vesicle-mediated transport"/>
    <property type="evidence" value="ECO:0007669"/>
    <property type="project" value="TreeGrafter"/>
</dbReference>
<dbReference type="InterPro" id="IPR000195">
    <property type="entry name" value="Rab-GAP-TBC_dom"/>
</dbReference>
<dbReference type="SUPFAM" id="SSF47923">
    <property type="entry name" value="Ypt/Rab-GAP domain of gyp1p"/>
    <property type="match status" value="2"/>
</dbReference>
<dbReference type="Proteomes" id="UP000481858">
    <property type="component" value="Unassembled WGS sequence"/>
</dbReference>
<feature type="domain" description="Rab-GAP TBC" evidence="3">
    <location>
        <begin position="50"/>
        <end position="239"/>
    </location>
</feature>
<dbReference type="Pfam" id="PF00566">
    <property type="entry name" value="RabGAP-TBC"/>
    <property type="match status" value="1"/>
</dbReference>
<accession>A0A7C8IMD6</accession>
<dbReference type="SMART" id="SM00164">
    <property type="entry name" value="TBC"/>
    <property type="match status" value="1"/>
</dbReference>
<keyword evidence="1" id="KW-0343">GTPase activation</keyword>
<dbReference type="OrthoDB" id="206700at2759"/>
<gene>
    <name evidence="4" type="ORF">GQX73_g6279</name>
</gene>
<dbReference type="InterPro" id="IPR045913">
    <property type="entry name" value="TBC20/Gyp8-like"/>
</dbReference>
<name>A0A7C8IMD6_9PEZI</name>
<dbReference type="PANTHER" id="PTHR20913">
    <property type="entry name" value="TBC1 DOMAIN FAMILY MEMBER 20/GTPASE"/>
    <property type="match status" value="1"/>
</dbReference>
<protein>
    <recommendedName>
        <fullName evidence="3">Rab-GAP TBC domain-containing protein</fullName>
    </recommendedName>
</protein>
<comment type="caution">
    <text evidence="4">The sequence shown here is derived from an EMBL/GenBank/DDBJ whole genome shotgun (WGS) entry which is preliminary data.</text>
</comment>
<dbReference type="Gene3D" id="1.10.8.1310">
    <property type="match status" value="1"/>
</dbReference>
<evidence type="ECO:0000259" key="3">
    <source>
        <dbReference type="PROSITE" id="PS50086"/>
    </source>
</evidence>
<dbReference type="PROSITE" id="PS50086">
    <property type="entry name" value="TBC_RABGAP"/>
    <property type="match status" value="1"/>
</dbReference>
<dbReference type="Gene3D" id="1.10.472.80">
    <property type="entry name" value="Ypt/Rab-GAP domain of gyp1p, domain 3"/>
    <property type="match status" value="1"/>
</dbReference>
<evidence type="ECO:0000313" key="5">
    <source>
        <dbReference type="Proteomes" id="UP000481858"/>
    </source>
</evidence>
<dbReference type="InParanoid" id="A0A7C8IMD6"/>
<evidence type="ECO:0000256" key="1">
    <source>
        <dbReference type="ARBA" id="ARBA00022468"/>
    </source>
</evidence>
<dbReference type="FunCoup" id="A0A7C8IMD6">
    <property type="interactions" value="61"/>
</dbReference>
<dbReference type="GO" id="GO:0005096">
    <property type="term" value="F:GTPase activator activity"/>
    <property type="evidence" value="ECO:0007669"/>
    <property type="project" value="UniProtKB-KW"/>
</dbReference>
<evidence type="ECO:0000256" key="2">
    <source>
        <dbReference type="SAM" id="MobiDB-lite"/>
    </source>
</evidence>
<keyword evidence="5" id="KW-1185">Reference proteome</keyword>
<sequence>MKEHPHTEETQADAEPRVSASELERARILDACERKDIDKLKDIAIAPGGFLSDHLRSRSWPILLGFDAGVVSDISKDVSNSWTHLPRHRDEEQVKLDVDRSFVYYPNDNSQAQLEGKKAELSDLITQVLRQQPYLCYFQGYHDICQVLLLVLPASLRTLAVSRLSVLRIRDFMLPTLAPAIVQLRLIPDLLHAVDPGLCAHLSRNEPYFALSDTLTMFAHNVQRYSDIARLFDALIAREQVFSIYVFTQIVLRRRDELLEHEEPDMLHFALSKLPPDLDLDAVIAEAARLFDKHPPESLRSWRRISSASVLKTTRDVKALGRQSLQDGHDFFDRQVRELRWAERRQKIARVAWANRTLLFTLLVGVSAIYLRKTPAWAGLLAWTARLVSRS</sequence>
<evidence type="ECO:0000313" key="4">
    <source>
        <dbReference type="EMBL" id="KAF2967341.1"/>
    </source>
</evidence>
<dbReference type="AlphaFoldDB" id="A0A7C8IMD6"/>
<dbReference type="GO" id="GO:0005789">
    <property type="term" value="C:endoplasmic reticulum membrane"/>
    <property type="evidence" value="ECO:0007669"/>
    <property type="project" value="TreeGrafter"/>
</dbReference>
<proteinExistence type="predicted"/>
<feature type="region of interest" description="Disordered" evidence="2">
    <location>
        <begin position="1"/>
        <end position="21"/>
    </location>
</feature>
<dbReference type="PANTHER" id="PTHR20913:SF7">
    <property type="entry name" value="RE60063P"/>
    <property type="match status" value="1"/>
</dbReference>
<dbReference type="EMBL" id="WUBL01000070">
    <property type="protein sequence ID" value="KAF2967341.1"/>
    <property type="molecule type" value="Genomic_DNA"/>
</dbReference>
<reference evidence="4 5" key="1">
    <citation type="submission" date="2019-12" db="EMBL/GenBank/DDBJ databases">
        <title>Draft genome sequence of the ascomycete Xylaria multiplex DSM 110363.</title>
        <authorList>
            <person name="Buettner E."/>
            <person name="Kellner H."/>
        </authorList>
    </citation>
    <scope>NUCLEOTIDE SEQUENCE [LARGE SCALE GENOMIC DNA]</scope>
    <source>
        <strain evidence="4 5">DSM 110363</strain>
    </source>
</reference>
<dbReference type="FunFam" id="1.10.8.1310:FF:000005">
    <property type="entry name" value="GTPase-activating protein gyp10"/>
    <property type="match status" value="1"/>
</dbReference>
<dbReference type="InterPro" id="IPR035969">
    <property type="entry name" value="Rab-GAP_TBC_sf"/>
</dbReference>